<comment type="caution">
    <text evidence="1">The sequence shown here is derived from an EMBL/GenBank/DDBJ whole genome shotgun (WGS) entry which is preliminary data.</text>
</comment>
<reference evidence="1" key="2">
    <citation type="journal article" date="2023" name="BMC Genomics">
        <title>Pest status, molecular evolution, and epigenetic factors derived from the genome assembly of Frankliniella fusca, a thysanopteran phytovirus vector.</title>
        <authorList>
            <person name="Catto M.A."/>
            <person name="Labadie P.E."/>
            <person name="Jacobson A.L."/>
            <person name="Kennedy G.G."/>
            <person name="Srinivasan R."/>
            <person name="Hunt B.G."/>
        </authorList>
    </citation>
    <scope>NUCLEOTIDE SEQUENCE</scope>
    <source>
        <strain evidence="1">PL_HMW_Pooled</strain>
    </source>
</reference>
<dbReference type="Proteomes" id="UP001219518">
    <property type="component" value="Unassembled WGS sequence"/>
</dbReference>
<keyword evidence="2" id="KW-1185">Reference proteome</keyword>
<sequence>MALSNEMSEYHSRTSIMENFKVLQYAAFILLLAAIHTQCYTPAPLVVAETKGVQVKLAASRVAMGTLQLRFRVNLPSMEIKLNVSNSNCTAHLSGTRIRTCKTLHNIDIMSVKILKELETIFKKTDDLDELKTRRTKRSLLPIVGEGFGWLFGMTTDRELSKTISAVNEIGENLQALSRSHQTLINASQTNFGKLQEHQHNLESSMKYFAGIYNHLVSKVSEVDNEFDMWAAKMVGTTTLLTKINVLQTHLLALRSIYDKCQANLLPKIVVDENSLREALNNHRKTLDENALKLSYGTEYLYKYYELETAKCTLVNKQSLEINVEVPLTDAKSQWRVLEIHPVKFLHEGSTCQIVKSPVEIASNGIEIRDLSTTTKFGKLDIFMLPRENSQSDLSTCIHKLLKQADVREIAAACELDCVMTFHSTVQLFGPNKYSVLNPGSNIAIICGNVVKQNVPQLENGRVEIMLPCHCTVQEMSGPQLTLITSVRTCNENLNKNNTLTINMDWASDNFEPYELFVPARDYEKLKIKNVSFTPLTLVKLEPFDGSAIASWKGLPVTSSGWGLVRLCVAKGPNLAWLQLCCSSLQAKIIQKGEQASCQGALTISDITGGPC</sequence>
<name>A0AAE1LEV6_9NEOP</name>
<gene>
    <name evidence="1" type="ORF">KUF71_006722</name>
</gene>
<dbReference type="AlphaFoldDB" id="A0AAE1LEV6"/>
<protein>
    <submittedName>
        <fullName evidence="1">Retrovirus-related Env polyprotein from transposon 297</fullName>
    </submittedName>
</protein>
<accession>A0AAE1LEV6</accession>
<organism evidence="1 2">
    <name type="scientific">Frankliniella fusca</name>
    <dbReference type="NCBI Taxonomy" id="407009"/>
    <lineage>
        <taxon>Eukaryota</taxon>
        <taxon>Metazoa</taxon>
        <taxon>Ecdysozoa</taxon>
        <taxon>Arthropoda</taxon>
        <taxon>Hexapoda</taxon>
        <taxon>Insecta</taxon>
        <taxon>Pterygota</taxon>
        <taxon>Neoptera</taxon>
        <taxon>Paraneoptera</taxon>
        <taxon>Thysanoptera</taxon>
        <taxon>Terebrantia</taxon>
        <taxon>Thripoidea</taxon>
        <taxon>Thripidae</taxon>
        <taxon>Frankliniella</taxon>
    </lineage>
</organism>
<evidence type="ECO:0000313" key="1">
    <source>
        <dbReference type="EMBL" id="KAK3917103.1"/>
    </source>
</evidence>
<reference evidence="1" key="1">
    <citation type="submission" date="2021-07" db="EMBL/GenBank/DDBJ databases">
        <authorList>
            <person name="Catto M.A."/>
            <person name="Jacobson A."/>
            <person name="Kennedy G."/>
            <person name="Labadie P."/>
            <person name="Hunt B.G."/>
            <person name="Srinivasan R."/>
        </authorList>
    </citation>
    <scope>NUCLEOTIDE SEQUENCE</scope>
    <source>
        <strain evidence="1">PL_HMW_Pooled</strain>
        <tissue evidence="1">Head</tissue>
    </source>
</reference>
<dbReference type="EMBL" id="JAHWGI010000685">
    <property type="protein sequence ID" value="KAK3917103.1"/>
    <property type="molecule type" value="Genomic_DNA"/>
</dbReference>
<proteinExistence type="predicted"/>
<evidence type="ECO:0000313" key="2">
    <source>
        <dbReference type="Proteomes" id="UP001219518"/>
    </source>
</evidence>